<keyword evidence="1" id="KW-0812">Transmembrane</keyword>
<accession>M1MS16</accession>
<keyword evidence="5" id="KW-1185">Reference proteome</keyword>
<gene>
    <name evidence="4" type="ORF">Cspa_c05900</name>
</gene>
<sequence>MKDIYEILNEVDIEEAEMEMMNVSDIEKVKVKKYLKKSINKKKTWKRKWMAAAVLVFSLISGTGIFGIAYPSYAAEVPIVGDIFRFIDNGRTGAYDKYKEYSDIVGATQESNGIKVTIKEAIFDGRTLTYTYEIISDKDLGDNPFFNMNGPRINIKDYSGGSGGSSGVKKVAKNTYVGQDTVTINEERKAISFELNFTDIGDMSSENSKETKGDWKFKINLKALNSVNQLINKTTEKDGVKLNLESISKTPVSFTLNYSQEVSKELQEKYFVVDIPIEEVKDDFGNVYKATNILTNEGSEGRNSGKSMSSFGVLNPNATKLIITPKVHLSNNVHQESSDGEGHVVNTSPIIDKEHPISGGITLDDIVIDLEK</sequence>
<evidence type="ECO:0000256" key="1">
    <source>
        <dbReference type="SAM" id="Phobius"/>
    </source>
</evidence>
<reference evidence="4 5" key="1">
    <citation type="submission" date="2013-02" db="EMBL/GenBank/DDBJ databases">
        <title>Genome sequence of Clostridium saccharoperbutylacetonicum N1-4(HMT).</title>
        <authorList>
            <person name="Poehlein A."/>
            <person name="Daniel R."/>
        </authorList>
    </citation>
    <scope>NUCLEOTIDE SEQUENCE [LARGE SCALE GENOMIC DNA]</scope>
    <source>
        <strain evidence="5">N1-4(HMT)</strain>
    </source>
</reference>
<dbReference type="RefSeq" id="WP_015390708.1">
    <property type="nucleotide sequence ID" value="NC_020291.1"/>
</dbReference>
<evidence type="ECO:0008006" key="6">
    <source>
        <dbReference type="Google" id="ProtNLM"/>
    </source>
</evidence>
<dbReference type="STRING" id="36745.CLSAP_05910"/>
<dbReference type="KEGG" id="csr:Cspa_c05900"/>
<feature type="transmembrane region" description="Helical" evidence="1">
    <location>
        <begin position="49"/>
        <end position="70"/>
    </location>
</feature>
<feature type="domain" description="DUF5643" evidence="3">
    <location>
        <begin position="229"/>
        <end position="339"/>
    </location>
</feature>
<protein>
    <recommendedName>
        <fullName evidence="6">DUF4179 domain-containing protein</fullName>
    </recommendedName>
</protein>
<dbReference type="AlphaFoldDB" id="M1MS16"/>
<evidence type="ECO:0000259" key="3">
    <source>
        <dbReference type="Pfam" id="PF18705"/>
    </source>
</evidence>
<keyword evidence="1" id="KW-1133">Transmembrane helix</keyword>
<proteinExistence type="predicted"/>
<feature type="domain" description="DUF4179" evidence="2">
    <location>
        <begin position="41"/>
        <end position="135"/>
    </location>
</feature>
<dbReference type="HOGENOM" id="CLU_063861_0_0_9"/>
<dbReference type="Gene3D" id="2.60.40.1640">
    <property type="entry name" value="Conserved domain protein"/>
    <property type="match status" value="1"/>
</dbReference>
<dbReference type="eggNOG" id="ENOG502ZBU2">
    <property type="taxonomic scope" value="Bacteria"/>
</dbReference>
<dbReference type="PATRIC" id="fig|931276.5.peg.552"/>
<dbReference type="OrthoDB" id="2541898at2"/>
<dbReference type="Pfam" id="PF13786">
    <property type="entry name" value="DUF4179"/>
    <property type="match status" value="1"/>
</dbReference>
<dbReference type="InterPro" id="IPR040680">
    <property type="entry name" value="DUF5643"/>
</dbReference>
<organism evidence="4 5">
    <name type="scientific">Clostridium saccharoperbutylacetonicum N1-4(HMT)</name>
    <dbReference type="NCBI Taxonomy" id="931276"/>
    <lineage>
        <taxon>Bacteria</taxon>
        <taxon>Bacillati</taxon>
        <taxon>Bacillota</taxon>
        <taxon>Clostridia</taxon>
        <taxon>Eubacteriales</taxon>
        <taxon>Clostridiaceae</taxon>
        <taxon>Clostridium</taxon>
    </lineage>
</organism>
<dbReference type="InterPro" id="IPR025436">
    <property type="entry name" value="DUF4179"/>
</dbReference>
<dbReference type="Pfam" id="PF18705">
    <property type="entry name" value="DUF5643"/>
    <property type="match status" value="1"/>
</dbReference>
<name>M1MS16_9CLOT</name>
<keyword evidence="1" id="KW-0472">Membrane</keyword>
<evidence type="ECO:0000259" key="2">
    <source>
        <dbReference type="Pfam" id="PF13786"/>
    </source>
</evidence>
<evidence type="ECO:0000313" key="4">
    <source>
        <dbReference type="EMBL" id="AGF54382.1"/>
    </source>
</evidence>
<dbReference type="Proteomes" id="UP000011728">
    <property type="component" value="Chromosome"/>
</dbReference>
<dbReference type="EMBL" id="CP004121">
    <property type="protein sequence ID" value="AGF54382.1"/>
    <property type="molecule type" value="Genomic_DNA"/>
</dbReference>
<evidence type="ECO:0000313" key="5">
    <source>
        <dbReference type="Proteomes" id="UP000011728"/>
    </source>
</evidence>
<dbReference type="Gene3D" id="2.60.40.1630">
    <property type="entry name" value="bacillus anthracis domain"/>
    <property type="match status" value="1"/>
</dbReference>